<accession>A0A833VWE4</accession>
<gene>
    <name evidence="4" type="ORF">E2986_12233</name>
</gene>
<evidence type="ECO:0000256" key="2">
    <source>
        <dbReference type="SAM" id="MobiDB-lite"/>
    </source>
</evidence>
<feature type="region of interest" description="Disordered" evidence="2">
    <location>
        <begin position="187"/>
        <end position="225"/>
    </location>
</feature>
<feature type="coiled-coil region" evidence="1">
    <location>
        <begin position="102"/>
        <end position="136"/>
    </location>
</feature>
<evidence type="ECO:0000256" key="3">
    <source>
        <dbReference type="SAM" id="Phobius"/>
    </source>
</evidence>
<organism evidence="4 5">
    <name type="scientific">Frieseomelitta varia</name>
    <dbReference type="NCBI Taxonomy" id="561572"/>
    <lineage>
        <taxon>Eukaryota</taxon>
        <taxon>Metazoa</taxon>
        <taxon>Ecdysozoa</taxon>
        <taxon>Arthropoda</taxon>
        <taxon>Hexapoda</taxon>
        <taxon>Insecta</taxon>
        <taxon>Pterygota</taxon>
        <taxon>Neoptera</taxon>
        <taxon>Endopterygota</taxon>
        <taxon>Hymenoptera</taxon>
        <taxon>Apocrita</taxon>
        <taxon>Aculeata</taxon>
        <taxon>Apoidea</taxon>
        <taxon>Anthophila</taxon>
        <taxon>Apidae</taxon>
        <taxon>Frieseomelitta</taxon>
    </lineage>
</organism>
<feature type="transmembrane region" description="Helical" evidence="3">
    <location>
        <begin position="38"/>
        <end position="60"/>
    </location>
</feature>
<evidence type="ECO:0000256" key="1">
    <source>
        <dbReference type="SAM" id="Coils"/>
    </source>
</evidence>
<dbReference type="AlphaFoldDB" id="A0A833VWE4"/>
<protein>
    <submittedName>
        <fullName evidence="4">Uncharacterized protein</fullName>
    </submittedName>
</protein>
<comment type="caution">
    <text evidence="4">The sequence shown here is derived from an EMBL/GenBank/DDBJ whole genome shotgun (WGS) entry which is preliminary data.</text>
</comment>
<sequence length="255" mass="29114">MFLQKQSYFSQLAKSYPILKLVDVYDRQSFVRAYVLDNVYVCVLMHVFFYVALWYATTVIRRMEKANKEMLKIMEENRTRLEDVVALKDKKGEYDEVVVKVQEAQKLTSQELEDEMRRLSTELINAEGKLSELERVVKKYMSGEKSCESSAADVADRENEHAWPPCLGEGQARTSPENLKILEPSFPPPLPPEPPPRKYGIFVSRPPGQRRPPPAATAAPASPKIGLNERLSNRIDFVEHGAANETMGIHLFEIK</sequence>
<name>A0A833VWE4_9HYME</name>
<evidence type="ECO:0000313" key="5">
    <source>
        <dbReference type="Proteomes" id="UP000655588"/>
    </source>
</evidence>
<keyword evidence="3" id="KW-1133">Transmembrane helix</keyword>
<dbReference type="EMBL" id="WNWW01000641">
    <property type="protein sequence ID" value="KAF3422834.1"/>
    <property type="molecule type" value="Genomic_DNA"/>
</dbReference>
<reference evidence="4" key="1">
    <citation type="submission" date="2019-11" db="EMBL/GenBank/DDBJ databases">
        <title>The nuclear and mitochondrial genomes of Frieseomelitta varia - a highly eusocial stingless bee (Meliponini) with a permanently sterile worker caste.</title>
        <authorList>
            <person name="Freitas F.C.P."/>
            <person name="Lourenco A.P."/>
            <person name="Nunes F.M.F."/>
            <person name="Paschoal A.R."/>
            <person name="Abreu F.C.P."/>
            <person name="Barbin F.O."/>
            <person name="Bataglia L."/>
            <person name="Cardoso-Junior C.A.M."/>
            <person name="Cervoni M.S."/>
            <person name="Silva S.R."/>
            <person name="Dalarmi F."/>
            <person name="Del Lama M.A."/>
            <person name="Depintor T.S."/>
            <person name="Ferreira K.M."/>
            <person name="Goria P.S."/>
            <person name="Jaskot M.C."/>
            <person name="Lago D.C."/>
            <person name="Luna-Lucena D."/>
            <person name="Moda L.M."/>
            <person name="Nascimento L."/>
            <person name="Pedrino M."/>
            <person name="Rabico F.O."/>
            <person name="Sanches F.C."/>
            <person name="Santos D.E."/>
            <person name="Santos C.G."/>
            <person name="Vieira J."/>
            <person name="Lopes T.F."/>
            <person name="Barchuk A.R."/>
            <person name="Hartfelder K."/>
            <person name="Simoes Z.L.P."/>
            <person name="Bitondi M.M.G."/>
            <person name="Pinheiro D.G."/>
        </authorList>
    </citation>
    <scope>NUCLEOTIDE SEQUENCE</scope>
    <source>
        <strain evidence="4">USP_RPSP 00005682</strain>
        <tissue evidence="4">Whole individual</tissue>
    </source>
</reference>
<dbReference type="Proteomes" id="UP000655588">
    <property type="component" value="Unassembled WGS sequence"/>
</dbReference>
<keyword evidence="3" id="KW-0812">Transmembrane</keyword>
<evidence type="ECO:0000313" key="4">
    <source>
        <dbReference type="EMBL" id="KAF3422834.1"/>
    </source>
</evidence>
<proteinExistence type="predicted"/>
<keyword evidence="5" id="KW-1185">Reference proteome</keyword>
<keyword evidence="3" id="KW-0472">Membrane</keyword>
<keyword evidence="1" id="KW-0175">Coiled coil</keyword>